<name>A0A6J6XEV8_9ZZZZ</name>
<sequence>MPNAAINKPETPGPISLAKLKFAELRLTAFGKSALPTISAVKLCLTGASIALAVPRANAKKKTCQSFTCSVMTSKPRVVAEIPPAKLQIISVLRLLNLSAIFPPCILKSKAGKNCNPTTNPTYVPLPVICSTNQSCATRCAQVPIFEAVLAG</sequence>
<dbReference type="EMBL" id="CAFAAE010000145">
    <property type="protein sequence ID" value="CAB4795751.1"/>
    <property type="molecule type" value="Genomic_DNA"/>
</dbReference>
<reference evidence="1" key="1">
    <citation type="submission" date="2020-05" db="EMBL/GenBank/DDBJ databases">
        <authorList>
            <person name="Chiriac C."/>
            <person name="Salcher M."/>
            <person name="Ghai R."/>
            <person name="Kavagutti S V."/>
        </authorList>
    </citation>
    <scope>NUCLEOTIDE SEQUENCE</scope>
</reference>
<dbReference type="AlphaFoldDB" id="A0A6J6XEV8"/>
<protein>
    <submittedName>
        <fullName evidence="1">Unannotated protein</fullName>
    </submittedName>
</protein>
<organism evidence="1">
    <name type="scientific">freshwater metagenome</name>
    <dbReference type="NCBI Taxonomy" id="449393"/>
    <lineage>
        <taxon>unclassified sequences</taxon>
        <taxon>metagenomes</taxon>
        <taxon>ecological metagenomes</taxon>
    </lineage>
</organism>
<gene>
    <name evidence="1" type="ORF">UFOPK2982_00878</name>
</gene>
<proteinExistence type="predicted"/>
<accession>A0A6J6XEV8</accession>
<evidence type="ECO:0000313" key="1">
    <source>
        <dbReference type="EMBL" id="CAB4795751.1"/>
    </source>
</evidence>